<dbReference type="EMBL" id="JAATVY010000008">
    <property type="protein sequence ID" value="NJC70869.1"/>
    <property type="molecule type" value="Genomic_DNA"/>
</dbReference>
<evidence type="ECO:0000313" key="3">
    <source>
        <dbReference type="Proteomes" id="UP000722989"/>
    </source>
</evidence>
<dbReference type="RefSeq" id="WP_167925768.1">
    <property type="nucleotide sequence ID" value="NZ_JAATVY010000008.1"/>
</dbReference>
<proteinExistence type="predicted"/>
<sequence>MDIAVHASFLSHDDQDGSLAFHRGHPEAIFSPALGPVETNGQLPGEHERPTAKSPSGTIGLSISELPICLRARQSRPDPRLQE</sequence>
<accession>A0ABX0Y083</accession>
<evidence type="ECO:0000256" key="1">
    <source>
        <dbReference type="SAM" id="MobiDB-lite"/>
    </source>
</evidence>
<name>A0ABX0Y083_9ACTN</name>
<gene>
    <name evidence="2" type="ORF">HC031_14250</name>
</gene>
<evidence type="ECO:0000313" key="2">
    <source>
        <dbReference type="EMBL" id="NJC70869.1"/>
    </source>
</evidence>
<feature type="region of interest" description="Disordered" evidence="1">
    <location>
        <begin position="30"/>
        <end position="60"/>
    </location>
</feature>
<comment type="caution">
    <text evidence="2">The sequence shown here is derived from an EMBL/GenBank/DDBJ whole genome shotgun (WGS) entry which is preliminary data.</text>
</comment>
<protein>
    <submittedName>
        <fullName evidence="2">Uncharacterized protein</fullName>
    </submittedName>
</protein>
<organism evidence="2 3">
    <name type="scientific">Planosporangium thailandense</name>
    <dbReference type="NCBI Taxonomy" id="765197"/>
    <lineage>
        <taxon>Bacteria</taxon>
        <taxon>Bacillati</taxon>
        <taxon>Actinomycetota</taxon>
        <taxon>Actinomycetes</taxon>
        <taxon>Micromonosporales</taxon>
        <taxon>Micromonosporaceae</taxon>
        <taxon>Planosporangium</taxon>
    </lineage>
</organism>
<keyword evidence="3" id="KW-1185">Reference proteome</keyword>
<dbReference type="Proteomes" id="UP000722989">
    <property type="component" value="Unassembled WGS sequence"/>
</dbReference>
<reference evidence="2 3" key="1">
    <citation type="submission" date="2020-03" db="EMBL/GenBank/DDBJ databases">
        <title>WGS of the type strain of Planosporangium spp.</title>
        <authorList>
            <person name="Thawai C."/>
        </authorList>
    </citation>
    <scope>NUCLEOTIDE SEQUENCE [LARGE SCALE GENOMIC DNA]</scope>
    <source>
        <strain evidence="2 3">TBRC 5610</strain>
    </source>
</reference>